<dbReference type="SUPFAM" id="SSF57850">
    <property type="entry name" value="RING/U-box"/>
    <property type="match status" value="1"/>
</dbReference>
<evidence type="ECO:0000259" key="1">
    <source>
        <dbReference type="PROSITE" id="PS50089"/>
    </source>
</evidence>
<dbReference type="Proteomes" id="UP001430360">
    <property type="component" value="Unassembled WGS sequence"/>
</dbReference>
<name>A0ABS8UD38_9GAMM</name>
<reference evidence="2" key="2">
    <citation type="journal article" date="2022" name="Syst. Appl. Microbiol.">
        <title>Physiological and genomic characterisation of Luteimonas fraxinea sp. nov., a bacterial species associated with trees tolerant to ash dieback.</title>
        <authorList>
            <person name="Ulrich K."/>
            <person name="Becker R."/>
            <person name="Behrendt U."/>
            <person name="Kube M."/>
            <person name="Schneck V."/>
            <person name="Ulrich A."/>
        </authorList>
    </citation>
    <scope>NUCLEOTIDE SEQUENCE</scope>
    <source>
        <strain evidence="2">A1P009</strain>
    </source>
</reference>
<dbReference type="Pfam" id="PF13639">
    <property type="entry name" value="zf-RING_2"/>
    <property type="match status" value="1"/>
</dbReference>
<feature type="domain" description="RING-type" evidence="1">
    <location>
        <begin position="9"/>
        <end position="77"/>
    </location>
</feature>
<dbReference type="RefSeq" id="WP_232149733.1">
    <property type="nucleotide sequence ID" value="NZ_CP089507.1"/>
</dbReference>
<dbReference type="InterPro" id="IPR001841">
    <property type="entry name" value="Znf_RING"/>
</dbReference>
<keyword evidence="3" id="KW-1185">Reference proteome</keyword>
<reference evidence="2" key="1">
    <citation type="submission" date="2021-12" db="EMBL/GenBank/DDBJ databases">
        <authorList>
            <person name="Ulrich A."/>
        </authorList>
    </citation>
    <scope>NUCLEOTIDE SEQUENCE</scope>
    <source>
        <strain evidence="2">A1P009</strain>
    </source>
</reference>
<evidence type="ECO:0000313" key="2">
    <source>
        <dbReference type="EMBL" id="MCD9096800.1"/>
    </source>
</evidence>
<protein>
    <recommendedName>
        <fullName evidence="1">RING-type domain-containing protein</fullName>
    </recommendedName>
</protein>
<dbReference type="InterPro" id="IPR013083">
    <property type="entry name" value="Znf_RING/FYVE/PHD"/>
</dbReference>
<sequence length="90" mass="9506">MVTNAGEMCPICQETFNAGDTARRHGSTCAARFHSGCIDSWLAGQIRVNPAAPGVLPGFSPVTHTMEAPNTNCPACQQPWAGLTYVDTVV</sequence>
<dbReference type="Gene3D" id="3.30.40.10">
    <property type="entry name" value="Zinc/RING finger domain, C3HC4 (zinc finger)"/>
    <property type="match status" value="1"/>
</dbReference>
<accession>A0ABS8UD38</accession>
<comment type="caution">
    <text evidence="2">The sequence shown here is derived from an EMBL/GenBank/DDBJ whole genome shotgun (WGS) entry which is preliminary data.</text>
</comment>
<evidence type="ECO:0000313" key="3">
    <source>
        <dbReference type="Proteomes" id="UP001430360"/>
    </source>
</evidence>
<dbReference type="EMBL" id="JAJQKU010000002">
    <property type="protein sequence ID" value="MCD9096800.1"/>
    <property type="molecule type" value="Genomic_DNA"/>
</dbReference>
<proteinExistence type="predicted"/>
<dbReference type="PROSITE" id="PS50089">
    <property type="entry name" value="ZF_RING_2"/>
    <property type="match status" value="1"/>
</dbReference>
<gene>
    <name evidence="2" type="ORF">LTT95_07570</name>
</gene>
<organism evidence="2 3">
    <name type="scientific">Luteimonas fraxinea</name>
    <dbReference type="NCBI Taxonomy" id="2901869"/>
    <lineage>
        <taxon>Bacteria</taxon>
        <taxon>Pseudomonadati</taxon>
        <taxon>Pseudomonadota</taxon>
        <taxon>Gammaproteobacteria</taxon>
        <taxon>Lysobacterales</taxon>
        <taxon>Lysobacteraceae</taxon>
        <taxon>Luteimonas</taxon>
    </lineage>
</organism>